<reference evidence="4" key="1">
    <citation type="journal article" date="2020" name="Stud. Mycol.">
        <title>101 Dothideomycetes genomes: a test case for predicting lifestyles and emergence of pathogens.</title>
        <authorList>
            <person name="Haridas S."/>
            <person name="Albert R."/>
            <person name="Binder M."/>
            <person name="Bloem J."/>
            <person name="Labutti K."/>
            <person name="Salamov A."/>
            <person name="Andreopoulos B."/>
            <person name="Baker S."/>
            <person name="Barry K."/>
            <person name="Bills G."/>
            <person name="Bluhm B."/>
            <person name="Cannon C."/>
            <person name="Castanera R."/>
            <person name="Culley D."/>
            <person name="Daum C."/>
            <person name="Ezra D."/>
            <person name="Gonzalez J."/>
            <person name="Henrissat B."/>
            <person name="Kuo A."/>
            <person name="Liang C."/>
            <person name="Lipzen A."/>
            <person name="Lutzoni F."/>
            <person name="Magnuson J."/>
            <person name="Mondo S."/>
            <person name="Nolan M."/>
            <person name="Ohm R."/>
            <person name="Pangilinan J."/>
            <person name="Park H.-J."/>
            <person name="Ramirez L."/>
            <person name="Alfaro M."/>
            <person name="Sun H."/>
            <person name="Tritt A."/>
            <person name="Yoshinaga Y."/>
            <person name="Zwiers L.-H."/>
            <person name="Turgeon B."/>
            <person name="Goodwin S."/>
            <person name="Spatafora J."/>
            <person name="Crous P."/>
            <person name="Grigoriev I."/>
        </authorList>
    </citation>
    <scope>NUCLEOTIDE SEQUENCE</scope>
    <source>
        <strain evidence="4">CBS 262.69</strain>
    </source>
</reference>
<dbReference type="OrthoDB" id="3546893at2759"/>
<protein>
    <submittedName>
        <fullName evidence="4">Uncharacterized protein</fullName>
    </submittedName>
</protein>
<feature type="region of interest" description="Disordered" evidence="2">
    <location>
        <begin position="55"/>
        <end position="116"/>
    </location>
</feature>
<evidence type="ECO:0000313" key="4">
    <source>
        <dbReference type="EMBL" id="KAF2402936.1"/>
    </source>
</evidence>
<keyword evidence="3" id="KW-1133">Transmembrane helix</keyword>
<feature type="compositionally biased region" description="Low complexity" evidence="2">
    <location>
        <begin position="539"/>
        <end position="554"/>
    </location>
</feature>
<dbReference type="EMBL" id="ML996690">
    <property type="protein sequence ID" value="KAF2402936.1"/>
    <property type="molecule type" value="Genomic_DNA"/>
</dbReference>
<feature type="region of interest" description="Disordered" evidence="2">
    <location>
        <begin position="213"/>
        <end position="356"/>
    </location>
</feature>
<gene>
    <name evidence="4" type="ORF">EJ06DRAFT_580149</name>
</gene>
<evidence type="ECO:0000256" key="3">
    <source>
        <dbReference type="SAM" id="Phobius"/>
    </source>
</evidence>
<evidence type="ECO:0000256" key="2">
    <source>
        <dbReference type="SAM" id="MobiDB-lite"/>
    </source>
</evidence>
<dbReference type="Proteomes" id="UP000799640">
    <property type="component" value="Unassembled WGS sequence"/>
</dbReference>
<feature type="transmembrane region" description="Helical" evidence="3">
    <location>
        <begin position="12"/>
        <end position="32"/>
    </location>
</feature>
<evidence type="ECO:0000256" key="1">
    <source>
        <dbReference type="SAM" id="Coils"/>
    </source>
</evidence>
<organism evidence="4 5">
    <name type="scientific">Trichodelitschia bisporula</name>
    <dbReference type="NCBI Taxonomy" id="703511"/>
    <lineage>
        <taxon>Eukaryota</taxon>
        <taxon>Fungi</taxon>
        <taxon>Dikarya</taxon>
        <taxon>Ascomycota</taxon>
        <taxon>Pezizomycotina</taxon>
        <taxon>Dothideomycetes</taxon>
        <taxon>Dothideomycetes incertae sedis</taxon>
        <taxon>Phaeotrichales</taxon>
        <taxon>Phaeotrichaceae</taxon>
        <taxon>Trichodelitschia</taxon>
    </lineage>
</organism>
<feature type="region of interest" description="Disordered" evidence="2">
    <location>
        <begin position="147"/>
        <end position="200"/>
    </location>
</feature>
<feature type="compositionally biased region" description="Pro residues" evidence="2">
    <location>
        <begin position="505"/>
        <end position="522"/>
    </location>
</feature>
<sequence>MTAEFTTLQLVGMAASDGAMFIIICFIIVLFIRARKKHKRALADLERECLEVVRANSGRNPGPPLGPVPPLPSDIASATNNGRPRSWADPGPSRPSSSSLESVGSELLTGSPHVRRAASTRLKSVTTFDFANSMVAGPRPVLRRAESVKEPIQSSPQHNFRSQQGSIGTVPDSGGSSPEKESGRDGISVEPHPELADIRPADSVQLGYIPLLSPRQPSFPFPRNTTTLTPRHSRTLVTPNGSPEQCPQRSSLKSPDITRHTSQLSHTSSTHSSNGNPFQWDPSPMATTKQTKPSALKGSPTGRKGHRRQNCVRICLPPTTLGPRSKSPSPSMLSIEEEADAAAASPTARRRALPRPPSISIFAPEVRLTALRASLPPSSPALSLTDYALQHSRRGSAGSTLTIPAFPSPAKTISTTTSVIQTPTFTLQPSTPALAIDASGYTPVAPSPSSPTSPITPPPPQPPPPAAPILSSTPFIPTTTSPHHSPPCSPKSHPADRSPTLSRPSTPPLPDCGPLASHPPSPALSSGTNTPRFSPCATPSPSRSGSPLRRVGGVLTPAGSPTKGPGQRRVSMIVGPPRTGSPAPGSPVPGFAFGLDAALSAPTTPALIGPRSPPAETIRASVARLQRMNNDARREGASLELRAARRYLRLGGGEASPTLEGEGGEDSVLGLGLGVEGEGDSSWEGTGKGDRVFVVSVDAGNRSPGLQSPLPKRVGVIRGEEKGGVRGVCMMRMGS</sequence>
<feature type="compositionally biased region" description="Low complexity" evidence="2">
    <location>
        <begin position="260"/>
        <end position="273"/>
    </location>
</feature>
<dbReference type="AlphaFoldDB" id="A0A6G1I485"/>
<feature type="compositionally biased region" description="Basic and acidic residues" evidence="2">
    <location>
        <begin position="191"/>
        <end position="200"/>
    </location>
</feature>
<name>A0A6G1I485_9PEZI</name>
<keyword evidence="3" id="KW-0472">Membrane</keyword>
<feature type="compositionally biased region" description="Low complexity" evidence="2">
    <location>
        <begin position="90"/>
        <end position="111"/>
    </location>
</feature>
<keyword evidence="3" id="KW-0812">Transmembrane</keyword>
<feature type="compositionally biased region" description="Pro residues" evidence="2">
    <location>
        <begin position="445"/>
        <end position="467"/>
    </location>
</feature>
<keyword evidence="5" id="KW-1185">Reference proteome</keyword>
<feature type="compositionally biased region" description="Low complexity" evidence="2">
    <location>
        <begin position="468"/>
        <end position="483"/>
    </location>
</feature>
<proteinExistence type="predicted"/>
<evidence type="ECO:0000313" key="5">
    <source>
        <dbReference type="Proteomes" id="UP000799640"/>
    </source>
</evidence>
<feature type="compositionally biased region" description="Polar residues" evidence="2">
    <location>
        <begin position="223"/>
        <end position="253"/>
    </location>
</feature>
<feature type="compositionally biased region" description="Polar residues" evidence="2">
    <location>
        <begin position="152"/>
        <end position="167"/>
    </location>
</feature>
<keyword evidence="1" id="KW-0175">Coiled coil</keyword>
<feature type="region of interest" description="Disordered" evidence="2">
    <location>
        <begin position="437"/>
        <end position="569"/>
    </location>
</feature>
<feature type="compositionally biased region" description="Pro residues" evidence="2">
    <location>
        <begin position="61"/>
        <end position="72"/>
    </location>
</feature>
<feature type="coiled-coil region" evidence="1">
    <location>
        <begin position="615"/>
        <end position="642"/>
    </location>
</feature>
<accession>A0A6G1I485</accession>